<name>A0A645D950_9ZZZZ</name>
<evidence type="ECO:0000313" key="1">
    <source>
        <dbReference type="EMBL" id="MPM85844.1"/>
    </source>
</evidence>
<gene>
    <name evidence="1" type="ORF">SDC9_132927</name>
</gene>
<proteinExistence type="predicted"/>
<organism evidence="1">
    <name type="scientific">bioreactor metagenome</name>
    <dbReference type="NCBI Taxonomy" id="1076179"/>
    <lineage>
        <taxon>unclassified sequences</taxon>
        <taxon>metagenomes</taxon>
        <taxon>ecological metagenomes</taxon>
    </lineage>
</organism>
<dbReference type="EMBL" id="VSSQ01034040">
    <property type="protein sequence ID" value="MPM85844.1"/>
    <property type="molecule type" value="Genomic_DNA"/>
</dbReference>
<protein>
    <submittedName>
        <fullName evidence="1">Uncharacterized protein</fullName>
    </submittedName>
</protein>
<reference evidence="1" key="1">
    <citation type="submission" date="2019-08" db="EMBL/GenBank/DDBJ databases">
        <authorList>
            <person name="Kucharzyk K."/>
            <person name="Murdoch R.W."/>
            <person name="Higgins S."/>
            <person name="Loffler F."/>
        </authorList>
    </citation>
    <scope>NUCLEOTIDE SEQUENCE</scope>
</reference>
<dbReference type="AlphaFoldDB" id="A0A645D950"/>
<accession>A0A645D950</accession>
<sequence length="118" mass="13387">MDKAIGSCMYAPFGRTLNGAVCLLRAGRLRQANDVGPADFERHDVLLREIEHFDLFHTRCLLNIISPLLVYRVLEIELFQRFCRVPPHGGHGCIGVSLCECLDNDGMFPQRLRLFGRS</sequence>
<comment type="caution">
    <text evidence="1">The sequence shown here is derived from an EMBL/GenBank/DDBJ whole genome shotgun (WGS) entry which is preliminary data.</text>
</comment>